<proteinExistence type="predicted"/>
<organism evidence="1">
    <name type="scientific">Aegilops tauschii</name>
    <name type="common">Tausch's goatgrass</name>
    <name type="synonym">Aegilops squarrosa</name>
    <dbReference type="NCBI Taxonomy" id="37682"/>
    <lineage>
        <taxon>Eukaryota</taxon>
        <taxon>Viridiplantae</taxon>
        <taxon>Streptophyta</taxon>
        <taxon>Embryophyta</taxon>
        <taxon>Tracheophyta</taxon>
        <taxon>Spermatophyta</taxon>
        <taxon>Magnoliopsida</taxon>
        <taxon>Liliopsida</taxon>
        <taxon>Poales</taxon>
        <taxon>Poaceae</taxon>
        <taxon>BOP clade</taxon>
        <taxon>Pooideae</taxon>
        <taxon>Triticodae</taxon>
        <taxon>Triticeae</taxon>
        <taxon>Triticinae</taxon>
        <taxon>Aegilops</taxon>
    </lineage>
</organism>
<accession>N1QRE8</accession>
<name>N1QRE8_AEGTA</name>
<reference evidence="1" key="1">
    <citation type="submission" date="2015-06" db="UniProtKB">
        <authorList>
            <consortium name="EnsemblPlants"/>
        </authorList>
    </citation>
    <scope>IDENTIFICATION</scope>
</reference>
<dbReference type="AlphaFoldDB" id="N1QRE8"/>
<sequence>MASRTRSRRCSAGGAAGLPGDSPRRTFGSRCEPRPGKADVVRIRWTAALINSRILGHRVLPQLHEMGRWMAFSMQLIIRPLLDVQIADMNRGFEKTEISSVADILAQDVHELPTSESSLFRRVRDMLHLYGNGVEDKVTSLFSRRGSGLARGQSKENLRVERYLDVQKFQDFGTPSAPPIARDGEVDGIFDAIVRKIRVVPQRPKLRATSSFRNLYMQAGREYVKQISKILKSQQRANSSLHFLGQVLANTYGKLSSTDQMMMADKELDVHGSPGSAGCTNSCVRGLAQREYWIRASAYLGHFDFDKPIVKVQDTRVDA</sequence>
<evidence type="ECO:0000313" key="1">
    <source>
        <dbReference type="EnsemblPlants" id="EMT01411"/>
    </source>
</evidence>
<dbReference type="EnsemblPlants" id="EMT01411">
    <property type="protein sequence ID" value="EMT01411"/>
    <property type="gene ID" value="F775_00461"/>
</dbReference>
<protein>
    <submittedName>
        <fullName evidence="1">Uncharacterized protein</fullName>
    </submittedName>
</protein>